<gene>
    <name evidence="1" type="ORF">HYPSUDRAFT_48442</name>
</gene>
<evidence type="ECO:0000313" key="2">
    <source>
        <dbReference type="Proteomes" id="UP000054270"/>
    </source>
</evidence>
<sequence>MGRDQPSTPLPSIPSLRAALTAVESSGPDVIKALHGQRLAESLLRRFCYLGHRDDLHEAIWVFFDALALTPATSYRRLEIYS</sequence>
<accession>A0A0D2LX22</accession>
<organism evidence="1 2">
    <name type="scientific">Hypholoma sublateritium (strain FD-334 SS-4)</name>
    <dbReference type="NCBI Taxonomy" id="945553"/>
    <lineage>
        <taxon>Eukaryota</taxon>
        <taxon>Fungi</taxon>
        <taxon>Dikarya</taxon>
        <taxon>Basidiomycota</taxon>
        <taxon>Agaricomycotina</taxon>
        <taxon>Agaricomycetes</taxon>
        <taxon>Agaricomycetidae</taxon>
        <taxon>Agaricales</taxon>
        <taxon>Agaricineae</taxon>
        <taxon>Strophariaceae</taxon>
        <taxon>Hypholoma</taxon>
    </lineage>
</organism>
<name>A0A0D2LX22_HYPSF</name>
<dbReference type="Proteomes" id="UP000054270">
    <property type="component" value="Unassembled WGS sequence"/>
</dbReference>
<reference evidence="2" key="1">
    <citation type="submission" date="2014-04" db="EMBL/GenBank/DDBJ databases">
        <title>Evolutionary Origins and Diversification of the Mycorrhizal Mutualists.</title>
        <authorList>
            <consortium name="DOE Joint Genome Institute"/>
            <consortium name="Mycorrhizal Genomics Consortium"/>
            <person name="Kohler A."/>
            <person name="Kuo A."/>
            <person name="Nagy L.G."/>
            <person name="Floudas D."/>
            <person name="Copeland A."/>
            <person name="Barry K.W."/>
            <person name="Cichocki N."/>
            <person name="Veneault-Fourrey C."/>
            <person name="LaButti K."/>
            <person name="Lindquist E.A."/>
            <person name="Lipzen A."/>
            <person name="Lundell T."/>
            <person name="Morin E."/>
            <person name="Murat C."/>
            <person name="Riley R."/>
            <person name="Ohm R."/>
            <person name="Sun H."/>
            <person name="Tunlid A."/>
            <person name="Henrissat B."/>
            <person name="Grigoriev I.V."/>
            <person name="Hibbett D.S."/>
            <person name="Martin F."/>
        </authorList>
    </citation>
    <scope>NUCLEOTIDE SEQUENCE [LARGE SCALE GENOMIC DNA]</scope>
    <source>
        <strain evidence="2">FD-334 SS-4</strain>
    </source>
</reference>
<dbReference type="EMBL" id="KN817645">
    <property type="protein sequence ID" value="KJA15423.1"/>
    <property type="molecule type" value="Genomic_DNA"/>
</dbReference>
<dbReference type="AlphaFoldDB" id="A0A0D2LX22"/>
<evidence type="ECO:0000313" key="1">
    <source>
        <dbReference type="EMBL" id="KJA15423.1"/>
    </source>
</evidence>
<proteinExistence type="predicted"/>
<keyword evidence="2" id="KW-1185">Reference proteome</keyword>
<protein>
    <submittedName>
        <fullName evidence="1">Uncharacterized protein</fullName>
    </submittedName>
</protein>